<dbReference type="PROSITE" id="PS01081">
    <property type="entry name" value="HTH_TETR_1"/>
    <property type="match status" value="1"/>
</dbReference>
<keyword evidence="1" id="KW-0678">Repressor</keyword>
<dbReference type="Pfam" id="PF00440">
    <property type="entry name" value="TetR_N"/>
    <property type="match status" value="1"/>
</dbReference>
<dbReference type="InterPro" id="IPR023772">
    <property type="entry name" value="DNA-bd_HTH_TetR-type_CS"/>
</dbReference>
<evidence type="ECO:0000256" key="3">
    <source>
        <dbReference type="ARBA" id="ARBA00023125"/>
    </source>
</evidence>
<name>A0A516SID9_9NEIS</name>
<evidence type="ECO:0000259" key="7">
    <source>
        <dbReference type="PROSITE" id="PS50977"/>
    </source>
</evidence>
<dbReference type="KEGG" id="cari:FNU76_17050"/>
<dbReference type="InterPro" id="IPR009057">
    <property type="entry name" value="Homeodomain-like_sf"/>
</dbReference>
<evidence type="ECO:0000313" key="8">
    <source>
        <dbReference type="EMBL" id="QDQ27913.1"/>
    </source>
</evidence>
<evidence type="ECO:0000256" key="4">
    <source>
        <dbReference type="ARBA" id="ARBA00023163"/>
    </source>
</evidence>
<feature type="transmembrane region" description="Helical" evidence="6">
    <location>
        <begin position="157"/>
        <end position="179"/>
    </location>
</feature>
<dbReference type="OrthoDB" id="116659at2"/>
<dbReference type="EMBL" id="CP041730">
    <property type="protein sequence ID" value="QDQ27913.1"/>
    <property type="molecule type" value="Genomic_DNA"/>
</dbReference>
<dbReference type="InterPro" id="IPR001647">
    <property type="entry name" value="HTH_TetR"/>
</dbReference>
<dbReference type="PRINTS" id="PR00455">
    <property type="entry name" value="HTHTETR"/>
</dbReference>
<evidence type="ECO:0000256" key="1">
    <source>
        <dbReference type="ARBA" id="ARBA00022491"/>
    </source>
</evidence>
<dbReference type="PROSITE" id="PS50977">
    <property type="entry name" value="HTH_TETR_2"/>
    <property type="match status" value="1"/>
</dbReference>
<dbReference type="InterPro" id="IPR050109">
    <property type="entry name" value="HTH-type_TetR-like_transc_reg"/>
</dbReference>
<dbReference type="InterPro" id="IPR036271">
    <property type="entry name" value="Tet_transcr_reg_TetR-rel_C_sf"/>
</dbReference>
<proteinExistence type="predicted"/>
<dbReference type="Gene3D" id="1.10.357.10">
    <property type="entry name" value="Tetracycline Repressor, domain 2"/>
    <property type="match status" value="1"/>
</dbReference>
<gene>
    <name evidence="8" type="ORF">FNU76_17050</name>
</gene>
<dbReference type="Pfam" id="PF13977">
    <property type="entry name" value="TetR_C_6"/>
    <property type="match status" value="1"/>
</dbReference>
<dbReference type="PANTHER" id="PTHR30055">
    <property type="entry name" value="HTH-TYPE TRANSCRIPTIONAL REGULATOR RUTR"/>
    <property type="match status" value="1"/>
</dbReference>
<keyword evidence="9" id="KW-1185">Reference proteome</keyword>
<keyword evidence="3 5" id="KW-0238">DNA-binding</keyword>
<evidence type="ECO:0000256" key="6">
    <source>
        <dbReference type="SAM" id="Phobius"/>
    </source>
</evidence>
<evidence type="ECO:0000313" key="9">
    <source>
        <dbReference type="Proteomes" id="UP000317550"/>
    </source>
</evidence>
<sequence>MPRKPNTEARRAEIVQALQSVMATQGYEKATIQAIAKAAGLAPGLLHYHFKSKQEILVSLVTTLADFGQRRFEQIVGSADDPMQRLSAYLEARLELGEGAAPEVVAAWVMIGAEAVRQAEVREVYQRAIANELDLLADLLAACMQRQQRATGSARELAAGLLALMEGAFLLASAAGAVMPVGYASQAALRYAVLSMETAPPG</sequence>
<dbReference type="AlphaFoldDB" id="A0A516SID9"/>
<reference evidence="9" key="1">
    <citation type="submission" date="2019-07" db="EMBL/GenBank/DDBJ databases">
        <title>Chitinimonas sp. nov., isolated from Ny-Alesund, arctica soil.</title>
        <authorList>
            <person name="Xu Q."/>
            <person name="Peng F."/>
        </authorList>
    </citation>
    <scope>NUCLEOTIDE SEQUENCE [LARGE SCALE GENOMIC DNA]</scope>
    <source>
        <strain evidence="9">R3-44</strain>
    </source>
</reference>
<dbReference type="SUPFAM" id="SSF48498">
    <property type="entry name" value="Tetracyclin repressor-like, C-terminal domain"/>
    <property type="match status" value="1"/>
</dbReference>
<dbReference type="RefSeq" id="WP_144279300.1">
    <property type="nucleotide sequence ID" value="NZ_CP041730.1"/>
</dbReference>
<dbReference type="InterPro" id="IPR039538">
    <property type="entry name" value="BetI_C"/>
</dbReference>
<dbReference type="GO" id="GO:0000976">
    <property type="term" value="F:transcription cis-regulatory region binding"/>
    <property type="evidence" value="ECO:0007669"/>
    <property type="project" value="TreeGrafter"/>
</dbReference>
<dbReference type="PANTHER" id="PTHR30055:SF228">
    <property type="entry name" value="TRANSCRIPTIONAL REGULATOR-RELATED"/>
    <property type="match status" value="1"/>
</dbReference>
<dbReference type="GO" id="GO:0003700">
    <property type="term" value="F:DNA-binding transcription factor activity"/>
    <property type="evidence" value="ECO:0007669"/>
    <property type="project" value="TreeGrafter"/>
</dbReference>
<dbReference type="Proteomes" id="UP000317550">
    <property type="component" value="Chromosome"/>
</dbReference>
<feature type="DNA-binding region" description="H-T-H motif" evidence="5">
    <location>
        <begin position="31"/>
        <end position="50"/>
    </location>
</feature>
<keyword evidence="6" id="KW-1133">Transmembrane helix</keyword>
<evidence type="ECO:0000256" key="2">
    <source>
        <dbReference type="ARBA" id="ARBA00023015"/>
    </source>
</evidence>
<protein>
    <submittedName>
        <fullName evidence="8">TetR/AcrR family transcriptional regulator</fullName>
    </submittedName>
</protein>
<evidence type="ECO:0000256" key="5">
    <source>
        <dbReference type="PROSITE-ProRule" id="PRU00335"/>
    </source>
</evidence>
<keyword evidence="4" id="KW-0804">Transcription</keyword>
<dbReference type="SUPFAM" id="SSF46689">
    <property type="entry name" value="Homeodomain-like"/>
    <property type="match status" value="1"/>
</dbReference>
<keyword evidence="2" id="KW-0805">Transcription regulation</keyword>
<keyword evidence="6" id="KW-0812">Transmembrane</keyword>
<organism evidence="8 9">
    <name type="scientific">Chitinimonas arctica</name>
    <dbReference type="NCBI Taxonomy" id="2594795"/>
    <lineage>
        <taxon>Bacteria</taxon>
        <taxon>Pseudomonadati</taxon>
        <taxon>Pseudomonadota</taxon>
        <taxon>Betaproteobacteria</taxon>
        <taxon>Neisseriales</taxon>
        <taxon>Chitinibacteraceae</taxon>
        <taxon>Chitinimonas</taxon>
    </lineage>
</organism>
<accession>A0A516SID9</accession>
<feature type="domain" description="HTH tetR-type" evidence="7">
    <location>
        <begin position="8"/>
        <end position="68"/>
    </location>
</feature>
<keyword evidence="6" id="KW-0472">Membrane</keyword>